<dbReference type="PROSITE" id="PS01271">
    <property type="entry name" value="NA_SULFATE"/>
    <property type="match status" value="1"/>
</dbReference>
<dbReference type="Proteomes" id="UP001595817">
    <property type="component" value="Unassembled WGS sequence"/>
</dbReference>
<feature type="transmembrane region" description="Helical" evidence="10">
    <location>
        <begin position="270"/>
        <end position="292"/>
    </location>
</feature>
<feature type="transmembrane region" description="Helical" evidence="10">
    <location>
        <begin position="514"/>
        <end position="536"/>
    </location>
</feature>
<evidence type="ECO:0000256" key="3">
    <source>
        <dbReference type="ARBA" id="ARBA00020150"/>
    </source>
</evidence>
<keyword evidence="5 10" id="KW-0812">Transmembrane</keyword>
<dbReference type="CDD" id="cd01115">
    <property type="entry name" value="SLC13_permease"/>
    <property type="match status" value="1"/>
</dbReference>
<gene>
    <name evidence="11" type="ORF">ACFOZY_10710</name>
</gene>
<evidence type="ECO:0000256" key="10">
    <source>
        <dbReference type="SAM" id="Phobius"/>
    </source>
</evidence>
<feature type="transmembrane region" description="Helical" evidence="10">
    <location>
        <begin position="128"/>
        <end position="149"/>
    </location>
</feature>
<feature type="transmembrane region" description="Helical" evidence="10">
    <location>
        <begin position="454"/>
        <end position="478"/>
    </location>
</feature>
<comment type="similarity">
    <text evidence="2">Belongs to the SLC13A/DASS transporter (TC 2.A.47) family. NADC subfamily.</text>
</comment>
<feature type="transmembrane region" description="Helical" evidence="10">
    <location>
        <begin position="232"/>
        <end position="250"/>
    </location>
</feature>
<evidence type="ECO:0000256" key="5">
    <source>
        <dbReference type="ARBA" id="ARBA00022692"/>
    </source>
</evidence>
<proteinExistence type="inferred from homology"/>
<dbReference type="RefSeq" id="WP_378155239.1">
    <property type="nucleotide sequence ID" value="NZ_JBHSEC010000019.1"/>
</dbReference>
<name>A0ABV8X949_9LACT</name>
<evidence type="ECO:0000313" key="12">
    <source>
        <dbReference type="Proteomes" id="UP001595817"/>
    </source>
</evidence>
<accession>A0ABV8X949</accession>
<keyword evidence="4" id="KW-0813">Transport</keyword>
<dbReference type="NCBIfam" id="TIGR00785">
    <property type="entry name" value="dass"/>
    <property type="match status" value="1"/>
</dbReference>
<feature type="transmembrane region" description="Helical" evidence="10">
    <location>
        <begin position="484"/>
        <end position="502"/>
    </location>
</feature>
<evidence type="ECO:0000256" key="4">
    <source>
        <dbReference type="ARBA" id="ARBA00022448"/>
    </source>
</evidence>
<protein>
    <recommendedName>
        <fullName evidence="3">Sodium-dependent dicarboxylate transporter SdcS</fullName>
    </recommendedName>
    <alternativeName>
        <fullName evidence="8">Na(+)/dicarboxylate symporter</fullName>
    </alternativeName>
</protein>
<dbReference type="Pfam" id="PF00939">
    <property type="entry name" value="Na_sulph_symp"/>
    <property type="match status" value="1"/>
</dbReference>
<feature type="transmembrane region" description="Helical" evidence="10">
    <location>
        <begin position="194"/>
        <end position="212"/>
    </location>
</feature>
<evidence type="ECO:0000256" key="9">
    <source>
        <dbReference type="SAM" id="MobiDB-lite"/>
    </source>
</evidence>
<reference evidence="12" key="1">
    <citation type="journal article" date="2019" name="Int. J. Syst. Evol. Microbiol.">
        <title>The Global Catalogue of Microorganisms (GCM) 10K type strain sequencing project: providing services to taxonomists for standard genome sequencing and annotation.</title>
        <authorList>
            <consortium name="The Broad Institute Genomics Platform"/>
            <consortium name="The Broad Institute Genome Sequencing Center for Infectious Disease"/>
            <person name="Wu L."/>
            <person name="Ma J."/>
        </authorList>
    </citation>
    <scope>NUCLEOTIDE SEQUENCE [LARGE SCALE GENOMIC DNA]</scope>
    <source>
        <strain evidence="12">CCUG 59778</strain>
    </source>
</reference>
<comment type="caution">
    <text evidence="11">The sequence shown here is derived from an EMBL/GenBank/DDBJ whole genome shotgun (WGS) entry which is preliminary data.</text>
</comment>
<evidence type="ECO:0000256" key="8">
    <source>
        <dbReference type="ARBA" id="ARBA00031174"/>
    </source>
</evidence>
<dbReference type="PANTHER" id="PTHR10283">
    <property type="entry name" value="SOLUTE CARRIER FAMILY 13 MEMBER"/>
    <property type="match status" value="1"/>
</dbReference>
<feature type="region of interest" description="Disordered" evidence="9">
    <location>
        <begin position="29"/>
        <end position="49"/>
    </location>
</feature>
<evidence type="ECO:0000256" key="2">
    <source>
        <dbReference type="ARBA" id="ARBA00006772"/>
    </source>
</evidence>
<keyword evidence="12" id="KW-1185">Reference proteome</keyword>
<feature type="transmembrane region" description="Helical" evidence="10">
    <location>
        <begin position="87"/>
        <end position="116"/>
    </location>
</feature>
<feature type="compositionally biased region" description="Polar residues" evidence="9">
    <location>
        <begin position="36"/>
        <end position="49"/>
    </location>
</feature>
<evidence type="ECO:0000256" key="1">
    <source>
        <dbReference type="ARBA" id="ARBA00004141"/>
    </source>
</evidence>
<feature type="transmembrane region" description="Helical" evidence="10">
    <location>
        <begin position="352"/>
        <end position="369"/>
    </location>
</feature>
<dbReference type="EMBL" id="JBHSEC010000019">
    <property type="protein sequence ID" value="MFC4410887.1"/>
    <property type="molecule type" value="Genomic_DNA"/>
</dbReference>
<sequence length="546" mass="58674">MLTATWNWLWEKHDQTKDMFRFFAKGTTAGNGGNASPRSEATPSNNGDGNRSYKPAQLIGLILGPVLFFLTIFLFKPEGLSPEGLAILASTLWIATWWMTEAIPIPATSLLPIILFPLAGGLDVKTTTASYGDGTVFLFMGGFIIALAMEKWNLHRRIALTIINLIGTNMERIILGFMVATGFLSMWISNTATAMMMVPIGLAIIVQITDALKGNPSIDTSKENFGFGKALMLGIAYSASLGGVATLIGTPPNALFAGAVEKMYGINIGFGQWMLFGVPIAWIFILFTWFYLVKVVYPSEIKDLPGGPKVLREEKEKLGAASYEEKIVFVIFVGAALAWISRTFVLQKLNPAIDDTIIAIAFAILLFVIPSRNKKGDHLMDWNTAMKLPWGILLLFGGGLAIASGFTSSGLSEWIGAQLTGLQGLNTFIVILTVATLVIFLTEITSNTATASMMYPIMAALAVAVGIHPIAIMVAAGVAASCAFMLPVATPPNAVVFGSGYLRIPDMVKAGFALNIFGIILVALAIYFLLPVAWGLDLNTVPEALK</sequence>
<dbReference type="InterPro" id="IPR031312">
    <property type="entry name" value="Na/sul_symport_CS"/>
</dbReference>
<feature type="transmembrane region" description="Helical" evidence="10">
    <location>
        <begin position="327"/>
        <end position="346"/>
    </location>
</feature>
<evidence type="ECO:0000256" key="6">
    <source>
        <dbReference type="ARBA" id="ARBA00022989"/>
    </source>
</evidence>
<organism evidence="11 12">
    <name type="scientific">Chungangia koreensis</name>
    <dbReference type="NCBI Taxonomy" id="752657"/>
    <lineage>
        <taxon>Bacteria</taxon>
        <taxon>Bacillati</taxon>
        <taxon>Bacillota</taxon>
        <taxon>Bacilli</taxon>
        <taxon>Lactobacillales</taxon>
        <taxon>Chungangia</taxon>
    </lineage>
</organism>
<dbReference type="PANTHER" id="PTHR10283:SF82">
    <property type="entry name" value="SOLUTE CARRIER FAMILY 13 MEMBER 2"/>
    <property type="match status" value="1"/>
</dbReference>
<dbReference type="InterPro" id="IPR001898">
    <property type="entry name" value="SLC13A/DASS"/>
</dbReference>
<feature type="transmembrane region" description="Helical" evidence="10">
    <location>
        <begin position="423"/>
        <end position="442"/>
    </location>
</feature>
<keyword evidence="6 10" id="KW-1133">Transmembrane helix</keyword>
<evidence type="ECO:0000313" key="11">
    <source>
        <dbReference type="EMBL" id="MFC4410887.1"/>
    </source>
</evidence>
<evidence type="ECO:0000256" key="7">
    <source>
        <dbReference type="ARBA" id="ARBA00023136"/>
    </source>
</evidence>
<feature type="transmembrane region" description="Helical" evidence="10">
    <location>
        <begin position="56"/>
        <end position="75"/>
    </location>
</feature>
<feature type="transmembrane region" description="Helical" evidence="10">
    <location>
        <begin position="390"/>
        <end position="411"/>
    </location>
</feature>
<keyword evidence="7 10" id="KW-0472">Membrane</keyword>
<comment type="subcellular location">
    <subcellularLocation>
        <location evidence="1">Membrane</location>
        <topology evidence="1">Multi-pass membrane protein</topology>
    </subcellularLocation>
</comment>